<dbReference type="EMBL" id="ODYU01000771">
    <property type="protein sequence ID" value="SOQ36065.1"/>
    <property type="molecule type" value="Genomic_DNA"/>
</dbReference>
<evidence type="ECO:0000256" key="3">
    <source>
        <dbReference type="ARBA" id="ARBA00022559"/>
    </source>
</evidence>
<keyword evidence="3" id="KW-0560">Oxidoreductase</keyword>
<keyword evidence="4" id="KW-0325">Glycoprotein</keyword>
<protein>
    <submittedName>
        <fullName evidence="5">SFRICE_022997</fullName>
    </submittedName>
</protein>
<comment type="subcellular location">
    <subcellularLocation>
        <location evidence="1">Secreted</location>
    </subcellularLocation>
</comment>
<accession>A0A2H1V5D7</accession>
<evidence type="ECO:0000313" key="5">
    <source>
        <dbReference type="EMBL" id="SOQ36065.1"/>
    </source>
</evidence>
<dbReference type="AlphaFoldDB" id="A0A2H1V5D7"/>
<dbReference type="InterPro" id="IPR019791">
    <property type="entry name" value="Haem_peroxidase_animal"/>
</dbReference>
<evidence type="ECO:0000256" key="1">
    <source>
        <dbReference type="ARBA" id="ARBA00004613"/>
    </source>
</evidence>
<sequence length="76" mass="8667">MSIGLLFAEQLQEIRKMTVARFLCDVGDTVTQIQPRAFQRIGPGNDLVSCDLIPDMHITAWKDNSCSENWNFLRPN</sequence>
<dbReference type="PROSITE" id="PS50292">
    <property type="entry name" value="PEROXIDASE_3"/>
    <property type="match status" value="1"/>
</dbReference>
<dbReference type="Gene3D" id="1.10.640.10">
    <property type="entry name" value="Haem peroxidase domain superfamily, animal type"/>
    <property type="match status" value="1"/>
</dbReference>
<dbReference type="PANTHER" id="PTHR11475">
    <property type="entry name" value="OXIDASE/PEROXIDASE"/>
    <property type="match status" value="1"/>
</dbReference>
<proteinExistence type="predicted"/>
<organism evidence="5">
    <name type="scientific">Spodoptera frugiperda</name>
    <name type="common">Fall armyworm</name>
    <dbReference type="NCBI Taxonomy" id="7108"/>
    <lineage>
        <taxon>Eukaryota</taxon>
        <taxon>Metazoa</taxon>
        <taxon>Ecdysozoa</taxon>
        <taxon>Arthropoda</taxon>
        <taxon>Hexapoda</taxon>
        <taxon>Insecta</taxon>
        <taxon>Pterygota</taxon>
        <taxon>Neoptera</taxon>
        <taxon>Endopterygota</taxon>
        <taxon>Lepidoptera</taxon>
        <taxon>Glossata</taxon>
        <taxon>Ditrysia</taxon>
        <taxon>Noctuoidea</taxon>
        <taxon>Noctuidae</taxon>
        <taxon>Amphipyrinae</taxon>
        <taxon>Spodoptera</taxon>
    </lineage>
</organism>
<keyword evidence="2" id="KW-0964">Secreted</keyword>
<evidence type="ECO:0000256" key="4">
    <source>
        <dbReference type="ARBA" id="ARBA00023180"/>
    </source>
</evidence>
<keyword evidence="3" id="KW-0575">Peroxidase</keyword>
<gene>
    <name evidence="5" type="ORF">SFRICE_022997</name>
</gene>
<dbReference type="GO" id="GO:0004601">
    <property type="term" value="F:peroxidase activity"/>
    <property type="evidence" value="ECO:0007669"/>
    <property type="project" value="UniProtKB-KW"/>
</dbReference>
<dbReference type="SUPFAM" id="SSF48113">
    <property type="entry name" value="Heme-dependent peroxidases"/>
    <property type="match status" value="1"/>
</dbReference>
<evidence type="ECO:0000256" key="2">
    <source>
        <dbReference type="ARBA" id="ARBA00022525"/>
    </source>
</evidence>
<dbReference type="PANTHER" id="PTHR11475:SF4">
    <property type="entry name" value="CHORION PEROXIDASE"/>
    <property type="match status" value="1"/>
</dbReference>
<dbReference type="GO" id="GO:0020037">
    <property type="term" value="F:heme binding"/>
    <property type="evidence" value="ECO:0007669"/>
    <property type="project" value="InterPro"/>
</dbReference>
<reference evidence="5" key="1">
    <citation type="submission" date="2016-07" db="EMBL/GenBank/DDBJ databases">
        <authorList>
            <person name="Bretaudeau A."/>
        </authorList>
    </citation>
    <scope>NUCLEOTIDE SEQUENCE</scope>
    <source>
        <strain evidence="5">Rice</strain>
        <tissue evidence="5">Whole body</tissue>
    </source>
</reference>
<dbReference type="GO" id="GO:0005576">
    <property type="term" value="C:extracellular region"/>
    <property type="evidence" value="ECO:0007669"/>
    <property type="project" value="UniProtKB-SubCell"/>
</dbReference>
<name>A0A2H1V5D7_SPOFR</name>
<dbReference type="InterPro" id="IPR010255">
    <property type="entry name" value="Haem_peroxidase_sf"/>
</dbReference>
<dbReference type="GO" id="GO:0006979">
    <property type="term" value="P:response to oxidative stress"/>
    <property type="evidence" value="ECO:0007669"/>
    <property type="project" value="InterPro"/>
</dbReference>
<dbReference type="InterPro" id="IPR037120">
    <property type="entry name" value="Haem_peroxidase_sf_animal"/>
</dbReference>